<dbReference type="PANTHER" id="PTHR32309">
    <property type="entry name" value="TYROSINE-PROTEIN KINASE"/>
    <property type="match status" value="1"/>
</dbReference>
<evidence type="ECO:0000313" key="4">
    <source>
        <dbReference type="EMBL" id="AWI54441.1"/>
    </source>
</evidence>
<dbReference type="GO" id="GO:0005886">
    <property type="term" value="C:plasma membrane"/>
    <property type="evidence" value="ECO:0007669"/>
    <property type="project" value="TreeGrafter"/>
</dbReference>
<gene>
    <name evidence="4" type="ORF">DEH84_14170</name>
</gene>
<dbReference type="AlphaFoldDB" id="A0A2U8FTQ2"/>
<feature type="domain" description="CobQ/CobB/MinD/ParA nucleotide binding" evidence="3">
    <location>
        <begin position="121"/>
        <end position="290"/>
    </location>
</feature>
<dbReference type="NCBIfam" id="TIGR01007">
    <property type="entry name" value="eps_fam"/>
    <property type="match status" value="1"/>
</dbReference>
<dbReference type="InterPro" id="IPR005702">
    <property type="entry name" value="Wzc-like_C"/>
</dbReference>
<dbReference type="InterPro" id="IPR050445">
    <property type="entry name" value="Bact_polysacc_biosynth/exp"/>
</dbReference>
<dbReference type="GO" id="GO:0005524">
    <property type="term" value="F:ATP binding"/>
    <property type="evidence" value="ECO:0007669"/>
    <property type="project" value="UniProtKB-KW"/>
</dbReference>
<protein>
    <submittedName>
        <fullName evidence="4">Tyrosine protein kinase</fullName>
    </submittedName>
</protein>
<dbReference type="InterPro" id="IPR002586">
    <property type="entry name" value="CobQ/CobB/MinD/ParA_Nub-bd_dom"/>
</dbReference>
<dbReference type="SUPFAM" id="SSF52540">
    <property type="entry name" value="P-loop containing nucleoside triphosphate hydrolases"/>
    <property type="match status" value="1"/>
</dbReference>
<keyword evidence="4" id="KW-0418">Kinase</keyword>
<evidence type="ECO:0000256" key="2">
    <source>
        <dbReference type="ARBA" id="ARBA00022840"/>
    </source>
</evidence>
<keyword evidence="4" id="KW-0808">Transferase</keyword>
<accession>A0A2U8FTQ2</accession>
<dbReference type="PANTHER" id="PTHR32309:SF13">
    <property type="entry name" value="FERRIC ENTEROBACTIN TRANSPORT PROTEIN FEPE"/>
    <property type="match status" value="1"/>
</dbReference>
<dbReference type="CDD" id="cd05387">
    <property type="entry name" value="BY-kinase"/>
    <property type="match status" value="1"/>
</dbReference>
<proteinExistence type="predicted"/>
<dbReference type="Pfam" id="PF01656">
    <property type="entry name" value="CbiA"/>
    <property type="match status" value="1"/>
</dbReference>
<dbReference type="Proteomes" id="UP000244892">
    <property type="component" value="Chromosome"/>
</dbReference>
<dbReference type="Gene3D" id="3.40.50.300">
    <property type="entry name" value="P-loop containing nucleotide triphosphate hydrolases"/>
    <property type="match status" value="1"/>
</dbReference>
<evidence type="ECO:0000313" key="5">
    <source>
        <dbReference type="Proteomes" id="UP000244892"/>
    </source>
</evidence>
<dbReference type="SUPFAM" id="SSF160246">
    <property type="entry name" value="EspE N-terminal domain-like"/>
    <property type="match status" value="1"/>
</dbReference>
<evidence type="ECO:0000256" key="1">
    <source>
        <dbReference type="ARBA" id="ARBA00022741"/>
    </source>
</evidence>
<dbReference type="EMBL" id="CP029210">
    <property type="protein sequence ID" value="AWI54441.1"/>
    <property type="molecule type" value="Genomic_DNA"/>
</dbReference>
<dbReference type="InterPro" id="IPR037257">
    <property type="entry name" value="T2SS_E_N_sf"/>
</dbReference>
<keyword evidence="5" id="KW-1185">Reference proteome</keyword>
<reference evidence="4 5" key="1">
    <citation type="submission" date="2018-05" db="EMBL/GenBank/DDBJ databases">
        <title>complete genome sequence of Aquabacterium olei NBRC 110486.</title>
        <authorList>
            <person name="Tang B."/>
            <person name="Chang J."/>
            <person name="Zhang L."/>
            <person name="Yang H."/>
        </authorList>
    </citation>
    <scope>NUCLEOTIDE SEQUENCE [LARGE SCALE GENOMIC DNA]</scope>
    <source>
        <strain evidence="4 5">NBRC 110486</strain>
    </source>
</reference>
<name>A0A2U8FTQ2_9BURK</name>
<sequence length="290" mass="31343">MTTNPTHSMDANVQDPSLGEILRRTKGLTGEQVDQALEYQRAHGIRFGEAVVALGMARPEDIIWALSQQFHYPYAPVSERSLNDELVVANSPFSENIEAFRDLRTQLLMGVMAEGDNRRPLAIVSANSGDGKSFIAANLAVAFSQLPGRTLLIDADLRSPRLHEVFGVEASPGLSGILAGRTEPNVIKPVGHLPNLYLLPAGVQAPNPAELLHRAAFSLLLRELLAKFDHVLVDTPAATHGPDARIIAAHCGAAMVIGRKGESRVKPMQELVAHLNKSKIHIAGALVNEY</sequence>
<dbReference type="KEGG" id="aon:DEH84_14170"/>
<keyword evidence="1" id="KW-0547">Nucleotide-binding</keyword>
<dbReference type="GO" id="GO:0004713">
    <property type="term" value="F:protein tyrosine kinase activity"/>
    <property type="evidence" value="ECO:0007669"/>
    <property type="project" value="TreeGrafter"/>
</dbReference>
<dbReference type="InterPro" id="IPR027417">
    <property type="entry name" value="P-loop_NTPase"/>
</dbReference>
<keyword evidence="2" id="KW-0067">ATP-binding</keyword>
<organism evidence="4 5">
    <name type="scientific">Aquabacterium olei</name>
    <dbReference type="NCBI Taxonomy" id="1296669"/>
    <lineage>
        <taxon>Bacteria</taxon>
        <taxon>Pseudomonadati</taxon>
        <taxon>Pseudomonadota</taxon>
        <taxon>Betaproteobacteria</taxon>
        <taxon>Burkholderiales</taxon>
        <taxon>Aquabacterium</taxon>
    </lineage>
</organism>
<evidence type="ECO:0000259" key="3">
    <source>
        <dbReference type="Pfam" id="PF01656"/>
    </source>
</evidence>